<dbReference type="Pfam" id="PF09420">
    <property type="entry name" value="Nop16"/>
    <property type="match status" value="1"/>
</dbReference>
<dbReference type="InterPro" id="IPR019002">
    <property type="entry name" value="Ribosome_biogenesis_Nop16"/>
</dbReference>
<dbReference type="InParanoid" id="A0A3P8X4G4"/>
<dbReference type="FunCoup" id="A0A3P8X4G4">
    <property type="interactions" value="1472"/>
</dbReference>
<keyword evidence="7" id="KW-1185">Reference proteome</keyword>
<evidence type="ECO:0000256" key="4">
    <source>
        <dbReference type="ARBA" id="ARBA00023242"/>
    </source>
</evidence>
<dbReference type="PANTHER" id="PTHR13243">
    <property type="entry name" value="HSPC111 PROTEIN-RELATED"/>
    <property type="match status" value="1"/>
</dbReference>
<evidence type="ECO:0000256" key="3">
    <source>
        <dbReference type="ARBA" id="ARBA00015522"/>
    </source>
</evidence>
<keyword evidence="4" id="KW-0539">Nucleus</keyword>
<proteinExistence type="inferred from homology"/>
<dbReference type="STRING" id="244447.ENSCSEP00000031985"/>
<comment type="subcellular location">
    <subcellularLocation>
        <location evidence="1">Nucleus</location>
        <location evidence="1">Nucleolus</location>
    </subcellularLocation>
</comment>
<dbReference type="GO" id="GO:0005730">
    <property type="term" value="C:nucleolus"/>
    <property type="evidence" value="ECO:0007669"/>
    <property type="project" value="UniProtKB-SubCell"/>
</dbReference>
<reference evidence="6 7" key="1">
    <citation type="journal article" date="2014" name="Nat. Genet.">
        <title>Whole-genome sequence of a flatfish provides insights into ZW sex chromosome evolution and adaptation to a benthic lifestyle.</title>
        <authorList>
            <person name="Chen S."/>
            <person name="Zhang G."/>
            <person name="Shao C."/>
            <person name="Huang Q."/>
            <person name="Liu G."/>
            <person name="Zhang P."/>
            <person name="Song W."/>
            <person name="An N."/>
            <person name="Chalopin D."/>
            <person name="Volff J.N."/>
            <person name="Hong Y."/>
            <person name="Li Q."/>
            <person name="Sha Z."/>
            <person name="Zhou H."/>
            <person name="Xie M."/>
            <person name="Yu Q."/>
            <person name="Liu Y."/>
            <person name="Xiang H."/>
            <person name="Wang N."/>
            <person name="Wu K."/>
            <person name="Yang C."/>
            <person name="Zhou Q."/>
            <person name="Liao X."/>
            <person name="Yang L."/>
            <person name="Hu Q."/>
            <person name="Zhang J."/>
            <person name="Meng L."/>
            <person name="Jin L."/>
            <person name="Tian Y."/>
            <person name="Lian J."/>
            <person name="Yang J."/>
            <person name="Miao G."/>
            <person name="Liu S."/>
            <person name="Liang Z."/>
            <person name="Yan F."/>
            <person name="Li Y."/>
            <person name="Sun B."/>
            <person name="Zhang H."/>
            <person name="Zhang J."/>
            <person name="Zhu Y."/>
            <person name="Du M."/>
            <person name="Zhao Y."/>
            <person name="Schartl M."/>
            <person name="Tang Q."/>
            <person name="Wang J."/>
        </authorList>
    </citation>
    <scope>NUCLEOTIDE SEQUENCE</scope>
</reference>
<dbReference type="OMA" id="RRNHGQW"/>
<name>A0A3P8X4G4_CYNSE</name>
<evidence type="ECO:0000313" key="6">
    <source>
        <dbReference type="Ensembl" id="ENSCSEP00000031985.1"/>
    </source>
</evidence>
<protein>
    <recommendedName>
        <fullName evidence="3">Nucleolar protein 16</fullName>
    </recommendedName>
</protein>
<feature type="compositionally biased region" description="Basic and acidic residues" evidence="5">
    <location>
        <begin position="32"/>
        <end position="42"/>
    </location>
</feature>
<evidence type="ECO:0000256" key="2">
    <source>
        <dbReference type="ARBA" id="ARBA00008479"/>
    </source>
</evidence>
<dbReference type="AlphaFoldDB" id="A0A3P8X4G4"/>
<feature type="region of interest" description="Disordered" evidence="5">
    <location>
        <begin position="1"/>
        <end position="42"/>
    </location>
</feature>
<evidence type="ECO:0000256" key="1">
    <source>
        <dbReference type="ARBA" id="ARBA00004604"/>
    </source>
</evidence>
<dbReference type="Proteomes" id="UP000265120">
    <property type="component" value="Chromosome 19"/>
</dbReference>
<sequence length="172" mass="20130">MVKTKQSKGRKKFDYDKNRKKLKKKFLKKQKPTIEDRQVRRAWDEHKSVSRNLRDMGLSLDPNRSLPIKKSSVNQSETPAGSALITKPYVLNQLEEEAGRPQKNSKTLSSDLIEFVQHMIREHQDDHKAMARDEKNYYQDTPSQIRRKINDYKRCHPVDYQAFISSLSAAAQ</sequence>
<dbReference type="PANTHER" id="PTHR13243:SF1">
    <property type="entry name" value="NUCLEOLAR PROTEIN 16"/>
    <property type="match status" value="1"/>
</dbReference>
<reference evidence="6" key="3">
    <citation type="submission" date="2025-09" db="UniProtKB">
        <authorList>
            <consortium name="Ensembl"/>
        </authorList>
    </citation>
    <scope>IDENTIFICATION</scope>
</reference>
<feature type="region of interest" description="Disordered" evidence="5">
    <location>
        <begin position="54"/>
        <end position="84"/>
    </location>
</feature>
<comment type="similarity">
    <text evidence="2">Belongs to the NOP16 family.</text>
</comment>
<dbReference type="GeneTree" id="ENSGT00390000003426"/>
<evidence type="ECO:0000313" key="7">
    <source>
        <dbReference type="Proteomes" id="UP000265120"/>
    </source>
</evidence>
<reference evidence="6" key="2">
    <citation type="submission" date="2025-08" db="UniProtKB">
        <authorList>
            <consortium name="Ensembl"/>
        </authorList>
    </citation>
    <scope>IDENTIFICATION</scope>
</reference>
<accession>A0A3P8X4G4</accession>
<evidence type="ECO:0000256" key="5">
    <source>
        <dbReference type="SAM" id="MobiDB-lite"/>
    </source>
</evidence>
<dbReference type="GO" id="GO:0042273">
    <property type="term" value="P:ribosomal large subunit biogenesis"/>
    <property type="evidence" value="ECO:0007669"/>
    <property type="project" value="TreeGrafter"/>
</dbReference>
<feature type="compositionally biased region" description="Basic residues" evidence="5">
    <location>
        <begin position="1"/>
        <end position="11"/>
    </location>
</feature>
<feature type="compositionally biased region" description="Basic residues" evidence="5">
    <location>
        <begin position="18"/>
        <end position="31"/>
    </location>
</feature>
<dbReference type="Ensembl" id="ENSCSET00000032396.1">
    <property type="protein sequence ID" value="ENSCSEP00000031985.1"/>
    <property type="gene ID" value="ENSCSEG00000020523.1"/>
</dbReference>
<organism evidence="6 7">
    <name type="scientific">Cynoglossus semilaevis</name>
    <name type="common">Tongue sole</name>
    <dbReference type="NCBI Taxonomy" id="244447"/>
    <lineage>
        <taxon>Eukaryota</taxon>
        <taxon>Metazoa</taxon>
        <taxon>Chordata</taxon>
        <taxon>Craniata</taxon>
        <taxon>Vertebrata</taxon>
        <taxon>Euteleostomi</taxon>
        <taxon>Actinopterygii</taxon>
        <taxon>Neopterygii</taxon>
        <taxon>Teleostei</taxon>
        <taxon>Neoteleostei</taxon>
        <taxon>Acanthomorphata</taxon>
        <taxon>Carangaria</taxon>
        <taxon>Pleuronectiformes</taxon>
        <taxon>Pleuronectoidei</taxon>
        <taxon>Cynoglossidae</taxon>
        <taxon>Cynoglossinae</taxon>
        <taxon>Cynoglossus</taxon>
    </lineage>
</organism>